<dbReference type="PRINTS" id="PR00609">
    <property type="entry name" value="CYTOCHROMEC3"/>
</dbReference>
<keyword evidence="2 7" id="KW-0349">Heme</keyword>
<keyword evidence="1" id="KW-0813">Transport</keyword>
<feature type="binding site" description="axial binding residue" evidence="7">
    <location>
        <position position="181"/>
    </location>
    <ligand>
        <name>heme c</name>
        <dbReference type="ChEBI" id="CHEBI:61717"/>
        <label>1</label>
    </ligand>
    <ligandPart>
        <name>Fe</name>
        <dbReference type="ChEBI" id="CHEBI:18248"/>
    </ligandPart>
</feature>
<dbReference type="Proteomes" id="UP000198324">
    <property type="component" value="Unassembled WGS sequence"/>
</dbReference>
<dbReference type="EMBL" id="FZOC01000007">
    <property type="protein sequence ID" value="SNS14765.1"/>
    <property type="molecule type" value="Genomic_DNA"/>
</dbReference>
<accession>A0A239C3A0</accession>
<feature type="binding site" description="axial binding residue" evidence="7">
    <location>
        <position position="248"/>
    </location>
    <ligand>
        <name>heme c</name>
        <dbReference type="ChEBI" id="CHEBI:61717"/>
        <label>1</label>
    </ligand>
    <ligandPart>
        <name>Fe</name>
        <dbReference type="ChEBI" id="CHEBI:18248"/>
    </ligandPart>
</feature>
<reference evidence="9 10" key="1">
    <citation type="submission" date="2017-06" db="EMBL/GenBank/DDBJ databases">
        <authorList>
            <person name="Kim H.J."/>
            <person name="Triplett B.A."/>
        </authorList>
    </citation>
    <scope>NUCLEOTIDE SEQUENCE [LARGE SCALE GENOMIC DNA]</scope>
    <source>
        <strain evidence="9 10">DSM 13116</strain>
    </source>
</reference>
<comment type="cofactor">
    <cofactor evidence="7">
        <name>heme c</name>
        <dbReference type="ChEBI" id="CHEBI:61717"/>
    </cofactor>
    <text evidence="7">Binds 4 heme c groups covalently per monomer.</text>
</comment>
<protein>
    <submittedName>
        <fullName evidence="9">Class III cytochrome C family protein</fullName>
    </submittedName>
</protein>
<evidence type="ECO:0000313" key="10">
    <source>
        <dbReference type="Proteomes" id="UP000198324"/>
    </source>
</evidence>
<evidence type="ECO:0000256" key="5">
    <source>
        <dbReference type="ARBA" id="ARBA00022982"/>
    </source>
</evidence>
<evidence type="ECO:0000256" key="4">
    <source>
        <dbReference type="ARBA" id="ARBA00022729"/>
    </source>
</evidence>
<name>A0A239C3A0_9BACT</name>
<dbReference type="InterPro" id="IPR054813">
    <property type="entry name" value="HmcA"/>
</dbReference>
<dbReference type="InterPro" id="IPR020942">
    <property type="entry name" value="Cyt_c_III_dom"/>
</dbReference>
<keyword evidence="10" id="KW-1185">Reference proteome</keyword>
<keyword evidence="4" id="KW-0732">Signal</keyword>
<feature type="binding site" description="axial binding residue" evidence="7">
    <location>
        <position position="186"/>
    </location>
    <ligand>
        <name>heme c</name>
        <dbReference type="ChEBI" id="CHEBI:61717"/>
        <label>1</label>
    </ligand>
    <ligandPart>
        <name>Fe</name>
        <dbReference type="ChEBI" id="CHEBI:18248"/>
    </ligandPart>
</feature>
<evidence type="ECO:0000256" key="3">
    <source>
        <dbReference type="ARBA" id="ARBA00022723"/>
    </source>
</evidence>
<keyword evidence="3 7" id="KW-0479">Metal-binding</keyword>
<evidence type="ECO:0000256" key="1">
    <source>
        <dbReference type="ARBA" id="ARBA00022448"/>
    </source>
</evidence>
<dbReference type="RefSeq" id="WP_089275131.1">
    <property type="nucleotide sequence ID" value="NZ_FZOC01000007.1"/>
</dbReference>
<evidence type="ECO:0000256" key="6">
    <source>
        <dbReference type="ARBA" id="ARBA00023004"/>
    </source>
</evidence>
<dbReference type="InterPro" id="IPR036280">
    <property type="entry name" value="Multihaem_cyt_sf"/>
</dbReference>
<evidence type="ECO:0000313" key="9">
    <source>
        <dbReference type="EMBL" id="SNS14765.1"/>
    </source>
</evidence>
<dbReference type="PANTHER" id="PTHR35038:SF10">
    <property type="entry name" value="HIGH-MOLECULAR-WEIGHT CYTOCHROME C"/>
    <property type="match status" value="1"/>
</dbReference>
<feature type="binding site" description="axial binding residue" evidence="7">
    <location>
        <position position="231"/>
    </location>
    <ligand>
        <name>heme c</name>
        <dbReference type="ChEBI" id="CHEBI:61717"/>
        <label>1</label>
    </ligand>
    <ligandPart>
        <name>Fe</name>
        <dbReference type="ChEBI" id="CHEBI:18248"/>
    </ligandPart>
</feature>
<dbReference type="Pfam" id="PF02085">
    <property type="entry name" value="Cytochrom_CIII"/>
    <property type="match status" value="4"/>
</dbReference>
<keyword evidence="5" id="KW-0249">Electron transport</keyword>
<gene>
    <name evidence="9" type="ORF">SAMN04488503_2932</name>
</gene>
<feature type="domain" description="Cytochrome c" evidence="8">
    <location>
        <begin position="298"/>
        <end position="432"/>
    </location>
</feature>
<dbReference type="GO" id="GO:0020037">
    <property type="term" value="F:heme binding"/>
    <property type="evidence" value="ECO:0007669"/>
    <property type="project" value="InterPro"/>
</dbReference>
<proteinExistence type="predicted"/>
<dbReference type="PROSITE" id="PS51007">
    <property type="entry name" value="CYTC"/>
    <property type="match status" value="1"/>
</dbReference>
<feature type="binding site" description="axial binding residue" evidence="7">
    <location>
        <position position="185"/>
    </location>
    <ligand>
        <name>heme c</name>
        <dbReference type="ChEBI" id="CHEBI:61717"/>
        <label>1</label>
    </ligand>
    <ligandPart>
        <name>Fe</name>
        <dbReference type="ChEBI" id="CHEBI:18248"/>
    </ligandPart>
</feature>
<dbReference type="GO" id="GO:0009055">
    <property type="term" value="F:electron transfer activity"/>
    <property type="evidence" value="ECO:0007669"/>
    <property type="project" value="InterPro"/>
</dbReference>
<dbReference type="Gene3D" id="3.90.10.10">
    <property type="entry name" value="Cytochrome C3"/>
    <property type="match status" value="4"/>
</dbReference>
<dbReference type="PANTHER" id="PTHR35038">
    <property type="entry name" value="DISSIMILATORY SULFITE REDUCTASE SIRA"/>
    <property type="match status" value="1"/>
</dbReference>
<dbReference type="NCBIfam" id="NF045713">
    <property type="entry name" value="CxxCH_16_HmcA"/>
    <property type="match status" value="1"/>
</dbReference>
<sequence length="561" mass="60036">MDRRVLLLSAGTLFSLALVSVLSLEAQGVGEARANAAARADVVTIDAMKELGALELPPVTFLHDKHVEAVKGSGAECSACHLQKDGKLLVRFKREQNASFAETKSVYHQNCIGCHTDLAAKGRKTGPQDGDCRSCHDARPRVVSVRQPAGFDNALHFRHSESREIPSGVTGASGEAVKDNCNRCHHEYNTDAKKTFYAKGKEQSCRACHQEKATKEVRSMARASHESCVSCHLSLAKAGKKQTGPVDCVGCHGKEAQAQTAARSMAAAAKAPEGASLIRRGQPELTLMSINKPDPGVKPLAMSPAVFNHKTHEKNVAACRSCHHKEMKACNACHTVQGSKDGGFVPLEQAMHRATAKQSCVGCHNTKKADPKCAGCHDLMKARKNPPADSCTKCHIGGKLAVPAEPGAMPAYWSMKPEEKAAAAKTLLQGRPVKADIYALEDIPEKVVINALADEYEASVMPHRKIVLKMAEGIKDSTMAGVFHADPGTLCQACHHKGQAGGTKKPPTCASCHARPFDAKNPGRPGLKAAYHGQCMGCHQSMALKKPLNTDCAGCHTERRK</sequence>
<keyword evidence="6 7" id="KW-0408">Iron</keyword>
<evidence type="ECO:0000256" key="2">
    <source>
        <dbReference type="ARBA" id="ARBA00022617"/>
    </source>
</evidence>
<dbReference type="CDD" id="cd08168">
    <property type="entry name" value="Cytochrom_C3"/>
    <property type="match status" value="4"/>
</dbReference>
<feature type="binding site" description="axial binding residue" evidence="7">
    <location>
        <position position="232"/>
    </location>
    <ligand>
        <name>heme c</name>
        <dbReference type="ChEBI" id="CHEBI:61717"/>
        <label>1</label>
    </ligand>
    <ligandPart>
        <name>Fe</name>
        <dbReference type="ChEBI" id="CHEBI:18248"/>
    </ligandPart>
</feature>
<dbReference type="AlphaFoldDB" id="A0A239C3A0"/>
<feature type="binding site" description="axial binding residue" evidence="7">
    <location>
        <position position="251"/>
    </location>
    <ligand>
        <name>heme c</name>
        <dbReference type="ChEBI" id="CHEBI:61717"/>
        <label>1</label>
    </ligand>
    <ligandPart>
        <name>Fe</name>
        <dbReference type="ChEBI" id="CHEBI:18248"/>
    </ligandPart>
</feature>
<dbReference type="InterPro" id="IPR009056">
    <property type="entry name" value="Cyt_c-like_dom"/>
</dbReference>
<dbReference type="InterPro" id="IPR002322">
    <property type="entry name" value="Cyt_c_III"/>
</dbReference>
<organism evidence="9 10">
    <name type="scientific">Humidesulfovibrio mexicanus</name>
    <dbReference type="NCBI Taxonomy" id="147047"/>
    <lineage>
        <taxon>Bacteria</taxon>
        <taxon>Pseudomonadati</taxon>
        <taxon>Thermodesulfobacteriota</taxon>
        <taxon>Desulfovibrionia</taxon>
        <taxon>Desulfovibrionales</taxon>
        <taxon>Desulfovibrionaceae</taxon>
        <taxon>Humidesulfovibrio</taxon>
    </lineage>
</organism>
<dbReference type="InterPro" id="IPR051829">
    <property type="entry name" value="Multiheme_Cytochr_ET"/>
</dbReference>
<evidence type="ECO:0000256" key="7">
    <source>
        <dbReference type="PIRSR" id="PIRSR602322-1"/>
    </source>
</evidence>
<feature type="binding site" description="axial binding residue" evidence="7">
    <location>
        <position position="228"/>
    </location>
    <ligand>
        <name>heme c</name>
        <dbReference type="ChEBI" id="CHEBI:61717"/>
        <label>1</label>
    </ligand>
    <ligandPart>
        <name>Fe</name>
        <dbReference type="ChEBI" id="CHEBI:18248"/>
    </ligandPart>
</feature>
<dbReference type="GO" id="GO:0046872">
    <property type="term" value="F:metal ion binding"/>
    <property type="evidence" value="ECO:0007669"/>
    <property type="project" value="UniProtKB-KW"/>
</dbReference>
<feature type="binding site" description="axial binding residue" evidence="7">
    <location>
        <position position="184"/>
    </location>
    <ligand>
        <name>heme c</name>
        <dbReference type="ChEBI" id="CHEBI:61717"/>
        <label>1</label>
    </ligand>
    <ligandPart>
        <name>Fe</name>
        <dbReference type="ChEBI" id="CHEBI:18248"/>
    </ligandPart>
</feature>
<dbReference type="SUPFAM" id="SSF48695">
    <property type="entry name" value="Multiheme cytochromes"/>
    <property type="match status" value="1"/>
</dbReference>
<feature type="binding site" description="axial binding residue" evidence="7">
    <location>
        <position position="252"/>
    </location>
    <ligand>
        <name>heme c</name>
        <dbReference type="ChEBI" id="CHEBI:61717"/>
        <label>1</label>
    </ligand>
    <ligandPart>
        <name>Fe</name>
        <dbReference type="ChEBI" id="CHEBI:18248"/>
    </ligandPart>
</feature>
<dbReference type="OrthoDB" id="5427780at2"/>
<evidence type="ECO:0000259" key="8">
    <source>
        <dbReference type="PROSITE" id="PS51007"/>
    </source>
</evidence>